<feature type="region of interest" description="Disordered" evidence="1">
    <location>
        <begin position="382"/>
        <end position="407"/>
    </location>
</feature>
<dbReference type="PANTHER" id="PTHR39614:SF2">
    <property type="entry name" value="INTEGRAL MEMBRANE PROTEIN"/>
    <property type="match status" value="1"/>
</dbReference>
<proteinExistence type="predicted"/>
<evidence type="ECO:0000256" key="1">
    <source>
        <dbReference type="SAM" id="MobiDB-lite"/>
    </source>
</evidence>
<evidence type="ECO:0000259" key="3">
    <source>
        <dbReference type="Pfam" id="PF20684"/>
    </source>
</evidence>
<gene>
    <name evidence="4" type="ORF">R9X50_00561300</name>
</gene>
<feature type="transmembrane region" description="Helical" evidence="2">
    <location>
        <begin position="210"/>
        <end position="229"/>
    </location>
</feature>
<accession>A0AAQ3RBN3</accession>
<dbReference type="AlphaFoldDB" id="A0AAQ3RBN3"/>
<feature type="transmembrane region" description="Helical" evidence="2">
    <location>
        <begin position="20"/>
        <end position="42"/>
    </location>
</feature>
<feature type="transmembrane region" description="Helical" evidence="2">
    <location>
        <begin position="249"/>
        <end position="271"/>
    </location>
</feature>
<dbReference type="Proteomes" id="UP001303373">
    <property type="component" value="Chromosome 9"/>
</dbReference>
<dbReference type="PANTHER" id="PTHR39614">
    <property type="entry name" value="INTEGRAL MEMBRANE PROTEIN"/>
    <property type="match status" value="1"/>
</dbReference>
<sequence length="407" mass="44134">MPTTLEPAFSPISPDDHRGILWIASILSLIFVLLTLTARIYVRLHMLGPDDYSIIGAVFLGIVQFVLIFVGLPLGLGTSRQAVRNGDRSDAGRTFLASQMLYILAIYTTKVSVLLATERLLAHDMTRMRKVCHAVRVAVAVFALGSLLAVGIECSGGSLILGTSERRCNALVSRWVAISAMDGVSEIIVLVTFCMIVWPLQMKTRMKATLTLLVGLRLMGPIFTALYTASLSAFGGNANPSVAIIAPLVWQQVALGYNLMSALVTALLAFLKNFHTGMGVDLRGMSYRETGGSYPVKGSNGSKPNSYPMKSLTRRSQVGSDSQIRTIDIENNETSPRRGDNAQYSASIYHPTTRRVSSIASNGSERPIIKCDVQFNVTYEGGSSLAGEESHESSVVNDPDTTKDHRQ</sequence>
<feature type="transmembrane region" description="Helical" evidence="2">
    <location>
        <begin position="54"/>
        <end position="76"/>
    </location>
</feature>
<keyword evidence="2" id="KW-1133">Transmembrane helix</keyword>
<keyword evidence="2" id="KW-0472">Membrane</keyword>
<keyword evidence="2" id="KW-0812">Transmembrane</keyword>
<feature type="region of interest" description="Disordered" evidence="1">
    <location>
        <begin position="293"/>
        <end position="344"/>
    </location>
</feature>
<reference evidence="4 5" key="1">
    <citation type="submission" date="2023-11" db="EMBL/GenBank/DDBJ databases">
        <title>An acidophilic fungus is an integral part of prey digestion in a carnivorous sundew plant.</title>
        <authorList>
            <person name="Tsai I.J."/>
        </authorList>
    </citation>
    <scope>NUCLEOTIDE SEQUENCE [LARGE SCALE GENOMIC DNA]</scope>
    <source>
        <strain evidence="4">169a</strain>
    </source>
</reference>
<keyword evidence="5" id="KW-1185">Reference proteome</keyword>
<evidence type="ECO:0000256" key="2">
    <source>
        <dbReference type="SAM" id="Phobius"/>
    </source>
</evidence>
<dbReference type="EMBL" id="CP138588">
    <property type="protein sequence ID" value="WPH02745.1"/>
    <property type="molecule type" value="Genomic_DNA"/>
</dbReference>
<evidence type="ECO:0000313" key="4">
    <source>
        <dbReference type="EMBL" id="WPH02745.1"/>
    </source>
</evidence>
<feature type="transmembrane region" description="Helical" evidence="2">
    <location>
        <begin position="175"/>
        <end position="198"/>
    </location>
</feature>
<evidence type="ECO:0000313" key="5">
    <source>
        <dbReference type="Proteomes" id="UP001303373"/>
    </source>
</evidence>
<dbReference type="InterPro" id="IPR049326">
    <property type="entry name" value="Rhodopsin_dom_fungi"/>
</dbReference>
<protein>
    <recommendedName>
        <fullName evidence="3">Rhodopsin domain-containing protein</fullName>
    </recommendedName>
</protein>
<feature type="transmembrane region" description="Helical" evidence="2">
    <location>
        <begin position="137"/>
        <end position="163"/>
    </location>
</feature>
<feature type="compositionally biased region" description="Polar residues" evidence="1">
    <location>
        <begin position="314"/>
        <end position="325"/>
    </location>
</feature>
<dbReference type="Pfam" id="PF20684">
    <property type="entry name" value="Fung_rhodopsin"/>
    <property type="match status" value="1"/>
</dbReference>
<feature type="domain" description="Rhodopsin" evidence="3">
    <location>
        <begin position="38"/>
        <end position="268"/>
    </location>
</feature>
<name>A0AAQ3RBN3_9PEZI</name>
<feature type="transmembrane region" description="Helical" evidence="2">
    <location>
        <begin position="96"/>
        <end position="116"/>
    </location>
</feature>
<organism evidence="4 5">
    <name type="scientific">Acrodontium crateriforme</name>
    <dbReference type="NCBI Taxonomy" id="150365"/>
    <lineage>
        <taxon>Eukaryota</taxon>
        <taxon>Fungi</taxon>
        <taxon>Dikarya</taxon>
        <taxon>Ascomycota</taxon>
        <taxon>Pezizomycotina</taxon>
        <taxon>Dothideomycetes</taxon>
        <taxon>Dothideomycetidae</taxon>
        <taxon>Mycosphaerellales</taxon>
        <taxon>Teratosphaeriaceae</taxon>
        <taxon>Acrodontium</taxon>
    </lineage>
</organism>